<dbReference type="InterPro" id="IPR006674">
    <property type="entry name" value="HD_domain"/>
</dbReference>
<feature type="domain" description="HD" evidence="3">
    <location>
        <begin position="16"/>
        <end position="179"/>
    </location>
</feature>
<name>A0A6J7H312_9ZZZZ</name>
<evidence type="ECO:0000313" key="4">
    <source>
        <dbReference type="EMBL" id="CAB4729136.1"/>
    </source>
</evidence>
<dbReference type="EMBL" id="CAFBLJ010000103">
    <property type="protein sequence ID" value="CAB4879722.1"/>
    <property type="molecule type" value="Genomic_DNA"/>
</dbReference>
<dbReference type="EMBL" id="CAFBMF010000130">
    <property type="protein sequence ID" value="CAB4910810.1"/>
    <property type="molecule type" value="Genomic_DNA"/>
</dbReference>
<evidence type="ECO:0000259" key="3">
    <source>
        <dbReference type="Pfam" id="PF13023"/>
    </source>
</evidence>
<protein>
    <submittedName>
        <fullName evidence="7">Unannotated protein</fullName>
    </submittedName>
</protein>
<dbReference type="EMBL" id="CAEZYH010000092">
    <property type="protein sequence ID" value="CAB4729136.1"/>
    <property type="molecule type" value="Genomic_DNA"/>
</dbReference>
<evidence type="ECO:0000313" key="5">
    <source>
        <dbReference type="EMBL" id="CAB4784050.1"/>
    </source>
</evidence>
<dbReference type="InterPro" id="IPR039356">
    <property type="entry name" value="YfbR/HDDC2"/>
</dbReference>
<dbReference type="EMBL" id="CAEZZP010000138">
    <property type="protein sequence ID" value="CAB4784050.1"/>
    <property type="molecule type" value="Genomic_DNA"/>
</dbReference>
<evidence type="ECO:0000256" key="2">
    <source>
        <dbReference type="ARBA" id="ARBA00022801"/>
    </source>
</evidence>
<dbReference type="SUPFAM" id="SSF109604">
    <property type="entry name" value="HD-domain/PDEase-like"/>
    <property type="match status" value="1"/>
</dbReference>
<reference evidence="7" key="1">
    <citation type="submission" date="2020-05" db="EMBL/GenBank/DDBJ databases">
        <authorList>
            <person name="Chiriac C."/>
            <person name="Salcher M."/>
            <person name="Ghai R."/>
            <person name="Kavagutti S V."/>
        </authorList>
    </citation>
    <scope>NUCLEOTIDE SEQUENCE</scope>
</reference>
<dbReference type="GO" id="GO:0046872">
    <property type="term" value="F:metal ion binding"/>
    <property type="evidence" value="ECO:0007669"/>
    <property type="project" value="UniProtKB-KW"/>
</dbReference>
<organism evidence="7">
    <name type="scientific">freshwater metagenome</name>
    <dbReference type="NCBI Taxonomy" id="449393"/>
    <lineage>
        <taxon>unclassified sequences</taxon>
        <taxon>metagenomes</taxon>
        <taxon>ecological metagenomes</taxon>
    </lineage>
</organism>
<sequence>MSDQRLQQQLNFLMEIDQLKQIERQTAITGGSRRENTAEHSWHLAMYALVLQEWSNADVDIAHVLALCLVHDIVEIDAGDTFAYDTNGYADKDEREQKAADRIFGLLPDDQRDRLRSLWNEYEAQETPESQFANAVDRMQPAMLNHHAGDESPWKRHGVSYPQAVKRLSPIGDGSSALWSHTEMLIKQARDRGQLTEG</sequence>
<keyword evidence="1" id="KW-0479">Metal-binding</keyword>
<dbReference type="Pfam" id="PF13023">
    <property type="entry name" value="HD_3"/>
    <property type="match status" value="1"/>
</dbReference>
<dbReference type="GO" id="GO:0002953">
    <property type="term" value="F:5'-deoxynucleotidase activity"/>
    <property type="evidence" value="ECO:0007669"/>
    <property type="project" value="InterPro"/>
</dbReference>
<proteinExistence type="predicted"/>
<dbReference type="Gene3D" id="1.10.3210.10">
    <property type="entry name" value="Hypothetical protein af1432"/>
    <property type="match status" value="1"/>
</dbReference>
<dbReference type="GO" id="GO:0005737">
    <property type="term" value="C:cytoplasm"/>
    <property type="evidence" value="ECO:0007669"/>
    <property type="project" value="TreeGrafter"/>
</dbReference>
<evidence type="ECO:0000313" key="6">
    <source>
        <dbReference type="EMBL" id="CAB4879722.1"/>
    </source>
</evidence>
<dbReference type="AlphaFoldDB" id="A0A6J7H312"/>
<accession>A0A6J7H312</accession>
<dbReference type="PANTHER" id="PTHR11845:SF13">
    <property type="entry name" value="5'-DEOXYNUCLEOTIDASE HDDC2"/>
    <property type="match status" value="1"/>
</dbReference>
<keyword evidence="2" id="KW-0378">Hydrolase</keyword>
<dbReference type="PANTHER" id="PTHR11845">
    <property type="entry name" value="5'-DEOXYNUCLEOTIDASE HDDC2"/>
    <property type="match status" value="1"/>
</dbReference>
<gene>
    <name evidence="4" type="ORF">UFOPK2658_01574</name>
    <name evidence="5" type="ORF">UFOPK2880_01625</name>
    <name evidence="6" type="ORF">UFOPK3304_01526</name>
    <name evidence="7" type="ORF">UFOPK3494_01513</name>
</gene>
<evidence type="ECO:0000313" key="7">
    <source>
        <dbReference type="EMBL" id="CAB4910810.1"/>
    </source>
</evidence>
<evidence type="ECO:0000256" key="1">
    <source>
        <dbReference type="ARBA" id="ARBA00022723"/>
    </source>
</evidence>